<evidence type="ECO:0000313" key="2">
    <source>
        <dbReference type="Proteomes" id="UP001500443"/>
    </source>
</evidence>
<dbReference type="RefSeq" id="WP_344289802.1">
    <property type="nucleotide sequence ID" value="NZ_BAAAPF010000057.1"/>
</dbReference>
<evidence type="ECO:0000313" key="1">
    <source>
        <dbReference type="EMBL" id="GAA2121162.1"/>
    </source>
</evidence>
<comment type="caution">
    <text evidence="1">The sequence shown here is derived from an EMBL/GenBank/DDBJ whole genome shotgun (WGS) entry which is preliminary data.</text>
</comment>
<reference evidence="1 2" key="1">
    <citation type="journal article" date="2019" name="Int. J. Syst. Evol. Microbiol.">
        <title>The Global Catalogue of Microorganisms (GCM) 10K type strain sequencing project: providing services to taxonomists for standard genome sequencing and annotation.</title>
        <authorList>
            <consortium name="The Broad Institute Genomics Platform"/>
            <consortium name="The Broad Institute Genome Sequencing Center for Infectious Disease"/>
            <person name="Wu L."/>
            <person name="Ma J."/>
        </authorList>
    </citation>
    <scope>NUCLEOTIDE SEQUENCE [LARGE SCALE GENOMIC DNA]</scope>
    <source>
        <strain evidence="1 2">JCM 15481</strain>
    </source>
</reference>
<keyword evidence="2" id="KW-1185">Reference proteome</keyword>
<dbReference type="Proteomes" id="UP001500443">
    <property type="component" value="Unassembled WGS sequence"/>
</dbReference>
<name>A0ABN2Y3H3_9ACTN</name>
<dbReference type="EMBL" id="BAAAPF010000057">
    <property type="protein sequence ID" value="GAA2121162.1"/>
    <property type="molecule type" value="Genomic_DNA"/>
</dbReference>
<accession>A0ABN2Y3H3</accession>
<gene>
    <name evidence="1" type="ORF">GCM10009802_24340</name>
</gene>
<protein>
    <submittedName>
        <fullName evidence="1">Uncharacterized protein</fullName>
    </submittedName>
</protein>
<organism evidence="1 2">
    <name type="scientific">Streptomyces synnematoformans</name>
    <dbReference type="NCBI Taxonomy" id="415721"/>
    <lineage>
        <taxon>Bacteria</taxon>
        <taxon>Bacillati</taxon>
        <taxon>Actinomycetota</taxon>
        <taxon>Actinomycetes</taxon>
        <taxon>Kitasatosporales</taxon>
        <taxon>Streptomycetaceae</taxon>
        <taxon>Streptomyces</taxon>
    </lineage>
</organism>
<proteinExistence type="predicted"/>
<sequence>MKLALKVGTKIVLGTPLGAAATWLDFQMNPATEEEKILFDPDIWKLLGDWDFWTGP</sequence>